<organism evidence="2 3">
    <name type="scientific">Haloquadratum walsbyi J07HQW2</name>
    <dbReference type="NCBI Taxonomy" id="1238425"/>
    <lineage>
        <taxon>Archaea</taxon>
        <taxon>Methanobacteriati</taxon>
        <taxon>Methanobacteriota</taxon>
        <taxon>Stenosarchaea group</taxon>
        <taxon>Halobacteria</taxon>
        <taxon>Halobacteriales</taxon>
        <taxon>Haloferacaceae</taxon>
        <taxon>Haloquadratum</taxon>
    </lineage>
</organism>
<dbReference type="HOGENOM" id="CLU_1727214_0_0_2"/>
<accession>U1PUC3</accession>
<proteinExistence type="predicted"/>
<dbReference type="Proteomes" id="UP000030710">
    <property type="component" value="Unassembled WGS sequence"/>
</dbReference>
<evidence type="ECO:0000256" key="1">
    <source>
        <dbReference type="SAM" id="MobiDB-lite"/>
    </source>
</evidence>
<evidence type="ECO:0000313" key="3">
    <source>
        <dbReference type="Proteomes" id="UP000030710"/>
    </source>
</evidence>
<dbReference type="EMBL" id="KE356561">
    <property type="protein sequence ID" value="ERG97382.1"/>
    <property type="molecule type" value="Genomic_DNA"/>
</dbReference>
<protein>
    <submittedName>
        <fullName evidence="2">Uncharacterized protein</fullName>
    </submittedName>
</protein>
<evidence type="ECO:0000313" key="2">
    <source>
        <dbReference type="EMBL" id="ERG97382.1"/>
    </source>
</evidence>
<reference evidence="2 3" key="1">
    <citation type="journal article" date="2013" name="PLoS ONE">
        <title>Assembly-driven community genomics of a hypersaline microbial ecosystem.</title>
        <authorList>
            <person name="Podell S."/>
            <person name="Ugalde J.A."/>
            <person name="Narasingarao P."/>
            <person name="Banfield J.F."/>
            <person name="Heidelberg K.B."/>
            <person name="Allen E.E."/>
        </authorList>
    </citation>
    <scope>NUCLEOTIDE SEQUENCE [LARGE SCALE GENOMIC DNA]</scope>
    <source>
        <strain evidence="3">J07HQW2</strain>
    </source>
</reference>
<feature type="region of interest" description="Disordered" evidence="1">
    <location>
        <begin position="37"/>
        <end position="62"/>
    </location>
</feature>
<dbReference type="AlphaFoldDB" id="U1PUC3"/>
<gene>
    <name evidence="2" type="ORF">J07HQW2_03868</name>
</gene>
<sequence length="151" mass="15891">MVIHRPCGSAETVGRHSQRTPISVQAAVLRMSPATNSNYRSADLSSAKPTVTRYSRKSSKRSTSLGVSVARCRAHSMAHRKAGSVPPLPCRYHQRAALRTTMGFVGGCSPASPRVIDSISSGTSAGLTSSDCVFAISTGMSSIETLSGLCY</sequence>
<feature type="compositionally biased region" description="Polar residues" evidence="1">
    <location>
        <begin position="37"/>
        <end position="49"/>
    </location>
</feature>
<name>U1PUC3_9EURY</name>